<protein>
    <submittedName>
        <fullName evidence="2">HNH endonuclease</fullName>
    </submittedName>
</protein>
<dbReference type="InterPro" id="IPR003615">
    <property type="entry name" value="HNH_nuc"/>
</dbReference>
<dbReference type="Pfam" id="PF01844">
    <property type="entry name" value="HNH"/>
    <property type="match status" value="1"/>
</dbReference>
<proteinExistence type="predicted"/>
<evidence type="ECO:0000259" key="1">
    <source>
        <dbReference type="Pfam" id="PF01844"/>
    </source>
</evidence>
<gene>
    <name evidence="2" type="ORF">IDM36_15885</name>
</gene>
<keyword evidence="2" id="KW-0540">Nuclease</keyword>
<sequence length="408" mass="46507">MSRWRWDQGRLDYFSVEILRKIASVFVDNDGIEDIDPEYDPLREPLELRTELPFSPDSYKVWRNYARVIKLSMIASRIDGRYHCTDIARSLSSGVMASDADCYLLTLAKRTFYPSPAFEGFDASLQRVYPMLAIIKLLLTGRFAVNGLSARDVCSLLAGNNATGMEEFEFYSSIGETSRAPEGDELRQINEMMKVMSQISFLFWEQGHLFIDSSFSAASEVNLYQLLSPDAIVHGLPEEPNAAILALGSLESSAMLVPETVDPLFLNLDENNLQPDTTQAQRAFQEGKRRLINHYRIERNRNLREQFLSSSPKPDCCDMCRRSSHTQYPWVNSLIEVHHKLPLASTVRVQGNKTLLNDLVGLCPSCHKAVHQYYRNYLRNEGKSDFTSKEEANEVYEYAKSLYTSTDV</sequence>
<dbReference type="GO" id="GO:0008270">
    <property type="term" value="F:zinc ion binding"/>
    <property type="evidence" value="ECO:0007669"/>
    <property type="project" value="InterPro"/>
</dbReference>
<dbReference type="AlphaFoldDB" id="A0A7T0DTS9"/>
<evidence type="ECO:0000313" key="2">
    <source>
        <dbReference type="EMBL" id="QPJ99383.1"/>
    </source>
</evidence>
<dbReference type="InterPro" id="IPR002711">
    <property type="entry name" value="HNH"/>
</dbReference>
<accession>A0A7T0DTS9</accession>
<dbReference type="CDD" id="cd00085">
    <property type="entry name" value="HNHc"/>
    <property type="match status" value="1"/>
</dbReference>
<feature type="domain" description="HNH" evidence="1">
    <location>
        <begin position="317"/>
        <end position="371"/>
    </location>
</feature>
<keyword evidence="2" id="KW-0255">Endonuclease</keyword>
<keyword evidence="2" id="KW-0378">Hydrolase</keyword>
<organism evidence="2">
    <name type="scientific">Enterobacter mori</name>
    <dbReference type="NCBI Taxonomy" id="539813"/>
    <lineage>
        <taxon>Bacteria</taxon>
        <taxon>Pseudomonadati</taxon>
        <taxon>Pseudomonadota</taxon>
        <taxon>Gammaproteobacteria</taxon>
        <taxon>Enterobacterales</taxon>
        <taxon>Enterobacteriaceae</taxon>
        <taxon>Enterobacter</taxon>
    </lineage>
</organism>
<name>A0A7T0DTS9_9ENTR</name>
<dbReference type="EMBL" id="CP061801">
    <property type="protein sequence ID" value="QPJ99383.1"/>
    <property type="molecule type" value="Genomic_DNA"/>
</dbReference>
<reference evidence="2" key="1">
    <citation type="submission" date="2020-09" db="EMBL/GenBank/DDBJ databases">
        <title>First Report of a novel Colistin-Resistant species of Enterobacter cloacae complex Producing MCR-5 isolated from hospital sewage water.</title>
        <authorList>
            <person name="Zhou K."/>
        </authorList>
    </citation>
    <scope>NUCLEOTIDE SEQUENCE [LARGE SCALE GENOMIC DNA]</scope>
    <source>
        <strain evidence="2">HSW1412</strain>
    </source>
</reference>
<dbReference type="GO" id="GO:0003676">
    <property type="term" value="F:nucleic acid binding"/>
    <property type="evidence" value="ECO:0007669"/>
    <property type="project" value="InterPro"/>
</dbReference>
<dbReference type="GO" id="GO:0004519">
    <property type="term" value="F:endonuclease activity"/>
    <property type="evidence" value="ECO:0007669"/>
    <property type="project" value="UniProtKB-KW"/>
</dbReference>